<evidence type="ECO:0000256" key="1">
    <source>
        <dbReference type="ARBA" id="ARBA00022722"/>
    </source>
</evidence>
<dbReference type="OrthoDB" id="6196769at2759"/>
<dbReference type="AlphaFoldDB" id="A0A8S3SUL2"/>
<protein>
    <submittedName>
        <fullName evidence="2">Uncharacterized protein</fullName>
    </submittedName>
</protein>
<dbReference type="GO" id="GO:0000175">
    <property type="term" value="F:3'-5'-RNA exonuclease activity"/>
    <property type="evidence" value="ECO:0007669"/>
    <property type="project" value="InterPro"/>
</dbReference>
<proteinExistence type="predicted"/>
<evidence type="ECO:0000313" key="2">
    <source>
        <dbReference type="EMBL" id="CAG2224654.1"/>
    </source>
</evidence>
<reference evidence="2" key="1">
    <citation type="submission" date="2021-03" db="EMBL/GenBank/DDBJ databases">
        <authorList>
            <person name="Bekaert M."/>
        </authorList>
    </citation>
    <scope>NUCLEOTIDE SEQUENCE</scope>
</reference>
<evidence type="ECO:0000313" key="3">
    <source>
        <dbReference type="Proteomes" id="UP000683360"/>
    </source>
</evidence>
<organism evidence="2 3">
    <name type="scientific">Mytilus edulis</name>
    <name type="common">Blue mussel</name>
    <dbReference type="NCBI Taxonomy" id="6550"/>
    <lineage>
        <taxon>Eukaryota</taxon>
        <taxon>Metazoa</taxon>
        <taxon>Spiralia</taxon>
        <taxon>Lophotrochozoa</taxon>
        <taxon>Mollusca</taxon>
        <taxon>Bivalvia</taxon>
        <taxon>Autobranchia</taxon>
        <taxon>Pteriomorphia</taxon>
        <taxon>Mytilida</taxon>
        <taxon>Mytiloidea</taxon>
        <taxon>Mytilidae</taxon>
        <taxon>Mytilinae</taxon>
        <taxon>Mytilus</taxon>
    </lineage>
</organism>
<comment type="caution">
    <text evidence="2">The sequence shown here is derived from an EMBL/GenBank/DDBJ whole genome shotgun (WGS) entry which is preliminary data.</text>
</comment>
<dbReference type="InterPro" id="IPR022894">
    <property type="entry name" value="Oligoribonuclease"/>
</dbReference>
<keyword evidence="3" id="KW-1185">Reference proteome</keyword>
<dbReference type="EMBL" id="CAJPWZ010001812">
    <property type="protein sequence ID" value="CAG2224654.1"/>
    <property type="molecule type" value="Genomic_DNA"/>
</dbReference>
<name>A0A8S3SUL2_MYTED</name>
<keyword evidence="1" id="KW-0540">Nuclease</keyword>
<accession>A0A8S3SUL2</accession>
<keyword evidence="1" id="KW-0378">Hydrolase</keyword>
<dbReference type="PANTHER" id="PTHR11046">
    <property type="entry name" value="OLIGORIBONUCLEASE, MITOCHONDRIAL"/>
    <property type="match status" value="1"/>
</dbReference>
<gene>
    <name evidence="2" type="ORF">MEDL_37828</name>
</gene>
<dbReference type="PANTHER" id="PTHR11046:SF25">
    <property type="match status" value="1"/>
</dbReference>
<dbReference type="Proteomes" id="UP000683360">
    <property type="component" value="Unassembled WGS sequence"/>
</dbReference>
<sequence length="353" mass="40431">MRSHGVGVEHIGPILKYILNLFNIEYSELPSCSSALLFDKEMNILAKEQMSEIFNENDNLTMHRDATTKSGRHFYAVELSNANTTYTLGLQELADGRAETYAKTTDDMISDINDVCTDNPNLNIMSKIKNFMTDRSATEEKTNRILMEPSNNNTINSFKCSVHPLIQFWDVCDKNIKEIEKGENFKLRDCDKNRKDTYINFIEFCFKTFFKDGSGDPTMSNVYLKSQGIDQNPIEKMRGSRFNVQFHNAGGIFILKHVILNYLLKSKMSLNYTQQLIVDCLQNKTLICICQALGMICKTITGPYWKAASEKKTPIEMGHIYCRLVDVLNNIVQSPSLLYDNHIKLFFAPKRLS</sequence>